<dbReference type="EMBL" id="JAQNDM010000002">
    <property type="protein sequence ID" value="MDC0709014.1"/>
    <property type="molecule type" value="Genomic_DNA"/>
</dbReference>
<dbReference type="Pfam" id="PF13205">
    <property type="entry name" value="Big_5"/>
    <property type="match status" value="2"/>
</dbReference>
<dbReference type="InterPro" id="IPR014755">
    <property type="entry name" value="Cu-Rt/internalin_Ig-like"/>
</dbReference>
<keyword evidence="6" id="KW-1185">Reference proteome</keyword>
<evidence type="ECO:0000313" key="6">
    <source>
        <dbReference type="Proteomes" id="UP001221838"/>
    </source>
</evidence>
<feature type="chain" id="PRO_5045604083" evidence="3">
    <location>
        <begin position="21"/>
        <end position="441"/>
    </location>
</feature>
<name>A0ABT5D7H9_9BACT</name>
<evidence type="ECO:0000256" key="1">
    <source>
        <dbReference type="ARBA" id="ARBA00022729"/>
    </source>
</evidence>
<feature type="domain" description="SbsA Ig-like" evidence="4">
    <location>
        <begin position="144"/>
        <end position="246"/>
    </location>
</feature>
<feature type="region of interest" description="Disordered" evidence="2">
    <location>
        <begin position="125"/>
        <end position="148"/>
    </location>
</feature>
<feature type="compositionally biased region" description="Low complexity" evidence="2">
    <location>
        <begin position="138"/>
        <end position="148"/>
    </location>
</feature>
<protein>
    <submittedName>
        <fullName evidence="5">Ig-like domain-containing protein</fullName>
    </submittedName>
</protein>
<dbReference type="RefSeq" id="WP_272137215.1">
    <property type="nucleotide sequence ID" value="NZ_JAQNDM010000002.1"/>
</dbReference>
<dbReference type="Gene3D" id="2.60.40.3710">
    <property type="match status" value="1"/>
</dbReference>
<gene>
    <name evidence="5" type="ORF">POL68_11125</name>
</gene>
<dbReference type="InterPro" id="IPR032812">
    <property type="entry name" value="SbsA_Ig"/>
</dbReference>
<reference evidence="5 6" key="1">
    <citation type="submission" date="2022-11" db="EMBL/GenBank/DDBJ databases">
        <title>Minimal conservation of predation-associated metabolite biosynthetic gene clusters underscores biosynthetic potential of Myxococcota including descriptions for ten novel species: Archangium lansinium sp. nov., Myxococcus landrumus sp. nov., Nannocystis bai.</title>
        <authorList>
            <person name="Ahearne A."/>
            <person name="Stevens C."/>
            <person name="Dowd S."/>
        </authorList>
    </citation>
    <scope>NUCLEOTIDE SEQUENCE [LARGE SCALE GENOMIC DNA]</scope>
    <source>
        <strain evidence="5 6">NCWAL01</strain>
    </source>
</reference>
<keyword evidence="1 3" id="KW-0732">Signal</keyword>
<evidence type="ECO:0000313" key="5">
    <source>
        <dbReference type="EMBL" id="MDC0709014.1"/>
    </source>
</evidence>
<dbReference type="Gene3D" id="2.60.40.1220">
    <property type="match status" value="1"/>
</dbReference>
<dbReference type="Proteomes" id="UP001221838">
    <property type="component" value="Unassembled WGS sequence"/>
</dbReference>
<evidence type="ECO:0000256" key="3">
    <source>
        <dbReference type="SAM" id="SignalP"/>
    </source>
</evidence>
<evidence type="ECO:0000256" key="2">
    <source>
        <dbReference type="SAM" id="MobiDB-lite"/>
    </source>
</evidence>
<sequence length="441" mass="48277">MTLFKRLIPLLLLVLQSACIQLPEVGDAAPPETPDAGVPADTASPTITAVSPQNDSTQVAIDSQIQLIFSEPMDENSVQIRIAPLVLFSALEWSNGNTVVTFQPASPLAQNTAYTIVVDGKDRSGNPLSDRKAFSFSTTGPAPDTTPPTALRATPSHGAIGIARAASITVMFSEPMDKAAAQTAFAITSPPGFNSGVFDWNAAGTEMTFNPDVDFPYGTDVTWRVSTTAKDLSGNTLETNVTSTFRVIRTNTVTIDFDPATSGSAAAPDYWKQSHYYNFELVGDNIHNKEYRLFIGFKTDALPENLTSITRSLMKWHQTGRRGAPFSSLGNLLLERVYIGDEIALSTNDWTNPSARIQYESTPIGPAMLMTDGNPTSPRVFDVRSFIILDWQDRHSRHNKRSQFRLRFESPSNGNSAYDCLQTDQAFTPKLAELEVSYEYP</sequence>
<proteinExistence type="predicted"/>
<comment type="caution">
    <text evidence="5">The sequence shown here is derived from an EMBL/GenBank/DDBJ whole genome shotgun (WGS) entry which is preliminary data.</text>
</comment>
<feature type="signal peptide" evidence="3">
    <location>
        <begin position="1"/>
        <end position="20"/>
    </location>
</feature>
<evidence type="ECO:0000259" key="4">
    <source>
        <dbReference type="Pfam" id="PF13205"/>
    </source>
</evidence>
<feature type="domain" description="SbsA Ig-like" evidence="4">
    <location>
        <begin position="41"/>
        <end position="138"/>
    </location>
</feature>
<accession>A0ABT5D7H9</accession>
<organism evidence="5 6">
    <name type="scientific">Stigmatella ashevillensis</name>
    <dbReference type="NCBI Taxonomy" id="2995309"/>
    <lineage>
        <taxon>Bacteria</taxon>
        <taxon>Pseudomonadati</taxon>
        <taxon>Myxococcota</taxon>
        <taxon>Myxococcia</taxon>
        <taxon>Myxococcales</taxon>
        <taxon>Cystobacterineae</taxon>
        <taxon>Archangiaceae</taxon>
        <taxon>Stigmatella</taxon>
    </lineage>
</organism>